<evidence type="ECO:0000313" key="12">
    <source>
        <dbReference type="EMBL" id="RTR26120.1"/>
    </source>
</evidence>
<dbReference type="AlphaFoldDB" id="A0A431VSC6"/>
<keyword evidence="8 10" id="KW-1133">Transmembrane helix</keyword>
<dbReference type="GO" id="GO:0005886">
    <property type="term" value="C:plasma membrane"/>
    <property type="evidence" value="ECO:0007669"/>
    <property type="project" value="UniProtKB-SubCell"/>
</dbReference>
<dbReference type="Gene3D" id="2.70.150.10">
    <property type="entry name" value="Calcium-transporting ATPase, cytoplasmic transduction domain A"/>
    <property type="match status" value="1"/>
</dbReference>
<dbReference type="Gene3D" id="3.40.50.1000">
    <property type="entry name" value="HAD superfamily/HAD-like"/>
    <property type="match status" value="1"/>
</dbReference>
<dbReference type="Pfam" id="PF00403">
    <property type="entry name" value="HMA"/>
    <property type="match status" value="1"/>
</dbReference>
<dbReference type="NCBIfam" id="TIGR01494">
    <property type="entry name" value="ATPase_P-type"/>
    <property type="match status" value="1"/>
</dbReference>
<dbReference type="SUPFAM" id="SSF56784">
    <property type="entry name" value="HAD-like"/>
    <property type="match status" value="1"/>
</dbReference>
<evidence type="ECO:0000256" key="7">
    <source>
        <dbReference type="ARBA" id="ARBA00022967"/>
    </source>
</evidence>
<evidence type="ECO:0000259" key="11">
    <source>
        <dbReference type="PROSITE" id="PS50846"/>
    </source>
</evidence>
<dbReference type="SUPFAM" id="SSF81653">
    <property type="entry name" value="Calcium ATPase, transduction domain A"/>
    <property type="match status" value="1"/>
</dbReference>
<dbReference type="SFLD" id="SFLDF00027">
    <property type="entry name" value="p-type_atpase"/>
    <property type="match status" value="1"/>
</dbReference>
<dbReference type="InterPro" id="IPR023214">
    <property type="entry name" value="HAD_sf"/>
</dbReference>
<comment type="similarity">
    <text evidence="2 10">Belongs to the cation transport ATPase (P-type) (TC 3.A.3) family. Type IB subfamily.</text>
</comment>
<evidence type="ECO:0000256" key="2">
    <source>
        <dbReference type="ARBA" id="ARBA00006024"/>
    </source>
</evidence>
<dbReference type="FunFam" id="2.70.150.10:FF:000002">
    <property type="entry name" value="Copper-transporting ATPase 1, putative"/>
    <property type="match status" value="1"/>
</dbReference>
<feature type="transmembrane region" description="Helical" evidence="10">
    <location>
        <begin position="649"/>
        <end position="667"/>
    </location>
</feature>
<protein>
    <submittedName>
        <fullName evidence="12">Cadmium-translocating P-type ATPase</fullName>
        <ecNumber evidence="12">3.6.3.3</ecNumber>
    </submittedName>
</protein>
<dbReference type="Gene3D" id="3.40.1110.10">
    <property type="entry name" value="Calcium-transporting ATPase, cytoplasmic domain N"/>
    <property type="match status" value="1"/>
</dbReference>
<dbReference type="InterPro" id="IPR023299">
    <property type="entry name" value="ATPase_P-typ_cyto_dom_N"/>
</dbReference>
<sequence>MTSSSTQPTPLDYRVQGLDCANCVRTVDGVLGHLPGVSEVQLSVAAQSLRLHLDETQTSRAALEAELSRLGHPVTLQGAQGSDEPAWHTTPKGRLLLLSVSAAMLAVAVSWVYPRAADLAFSAAALLAAFPLARSAWAAARRGQPFTINTLVTIAVVGAVTIGEAAEGTAVVALFAVGEWLEGYAAGRARQGIRALAALTPRTAQLLEGGSVREVSADLLQPGQQIRVGTGARVPADGVIVAGASSLDDSPVTGESVPVHKGEGQEVYAGSINGEGVLDVQVSRPAGDNTVARIIRLVEEAQSSRAPTARFIDRFSAWYTPLILLAGVLTATLPPLLTGAEWLPWIYKGLALLLIGCPCALVLSVPAAMTSALSAGARRGLLVRGGAVLEALAGVRTVALDKTGTLTEGRPQVTEIIGATEQVLRLAAGVETGNSHPLALAIRTAAEQRGLSIPEGLQAQALGGRGVQAEVEGQRLSVSSPRHAEEVVGLMPELRLQIEAMEAEGHTVSVLHSESEVLGALALRDQPRADAHAALKRLQDADLKTVMLTGDNARTAAAIGQGLGVSEICAELLPGDKLRIIGELPGPVAMVGDGINDAPALARADVGIAVGSGTDVAIESADVVLMHGRLSGVPDLLELAKQTMSNVRINIALALGLKAVFLVTTLLGYTGLWLAVLADTGATVLVTLHALRLLGWQPGRSKA</sequence>
<dbReference type="PANTHER" id="PTHR48085">
    <property type="entry name" value="CADMIUM/ZINC-TRANSPORTING ATPASE HMA2-RELATED"/>
    <property type="match status" value="1"/>
</dbReference>
<keyword evidence="12" id="KW-0378">Hydrolase</keyword>
<evidence type="ECO:0000256" key="8">
    <source>
        <dbReference type="ARBA" id="ARBA00022989"/>
    </source>
</evidence>
<comment type="caution">
    <text evidence="12">The sequence shown here is derived from an EMBL/GenBank/DDBJ whole genome shotgun (WGS) entry which is preliminary data.</text>
</comment>
<proteinExistence type="inferred from homology"/>
<dbReference type="InterPro" id="IPR036163">
    <property type="entry name" value="HMA_dom_sf"/>
</dbReference>
<dbReference type="GO" id="GO:0015086">
    <property type="term" value="F:cadmium ion transmembrane transporter activity"/>
    <property type="evidence" value="ECO:0007669"/>
    <property type="project" value="TreeGrafter"/>
</dbReference>
<dbReference type="RefSeq" id="WP_126352393.1">
    <property type="nucleotide sequence ID" value="NZ_CP086381.1"/>
</dbReference>
<feature type="transmembrane region" description="Helical" evidence="10">
    <location>
        <begin position="345"/>
        <end position="369"/>
    </location>
</feature>
<dbReference type="PRINTS" id="PR00941">
    <property type="entry name" value="CDATPASE"/>
</dbReference>
<dbReference type="EC" id="3.6.3.3" evidence="12"/>
<name>A0A431VSC6_9DEIO</name>
<dbReference type="InterPro" id="IPR018303">
    <property type="entry name" value="ATPase_P-typ_P_site"/>
</dbReference>
<dbReference type="GO" id="GO:0019829">
    <property type="term" value="F:ATPase-coupled monoatomic cation transmembrane transporter activity"/>
    <property type="evidence" value="ECO:0007669"/>
    <property type="project" value="InterPro"/>
</dbReference>
<dbReference type="InterPro" id="IPR008250">
    <property type="entry name" value="ATPase_P-typ_transduc_dom_A_sf"/>
</dbReference>
<dbReference type="SUPFAM" id="SSF81665">
    <property type="entry name" value="Calcium ATPase, transmembrane domain M"/>
    <property type="match status" value="1"/>
</dbReference>
<keyword evidence="6 10" id="KW-0067">ATP-binding</keyword>
<keyword evidence="3 10" id="KW-0812">Transmembrane</keyword>
<keyword evidence="7" id="KW-1278">Translocase</keyword>
<feature type="transmembrane region" description="Helical" evidence="10">
    <location>
        <begin position="119"/>
        <end position="137"/>
    </location>
</feature>
<dbReference type="InterPro" id="IPR023298">
    <property type="entry name" value="ATPase_P-typ_TM_dom_sf"/>
</dbReference>
<keyword evidence="4 10" id="KW-0479">Metal-binding</keyword>
<dbReference type="NCBIfam" id="TIGR01511">
    <property type="entry name" value="ATPase-IB1_Cu"/>
    <property type="match status" value="1"/>
</dbReference>
<dbReference type="GO" id="GO:0005524">
    <property type="term" value="F:ATP binding"/>
    <property type="evidence" value="ECO:0007669"/>
    <property type="project" value="UniProtKB-UniRule"/>
</dbReference>
<comment type="subcellular location">
    <subcellularLocation>
        <location evidence="10">Cell membrane</location>
    </subcellularLocation>
    <subcellularLocation>
        <location evidence="1">Membrane</location>
        <topology evidence="1">Multi-pass membrane protein</topology>
    </subcellularLocation>
</comment>
<evidence type="ECO:0000256" key="1">
    <source>
        <dbReference type="ARBA" id="ARBA00004141"/>
    </source>
</evidence>
<dbReference type="PRINTS" id="PR00119">
    <property type="entry name" value="CATATPASE"/>
</dbReference>
<dbReference type="NCBIfam" id="TIGR01512">
    <property type="entry name" value="ATPase-IB2_Cd"/>
    <property type="match status" value="1"/>
</dbReference>
<dbReference type="InterPro" id="IPR051014">
    <property type="entry name" value="Cation_Transport_ATPase_IB"/>
</dbReference>
<dbReference type="InterPro" id="IPR001757">
    <property type="entry name" value="P_typ_ATPase"/>
</dbReference>
<dbReference type="InterPro" id="IPR027256">
    <property type="entry name" value="P-typ_ATPase_IB"/>
</dbReference>
<dbReference type="InterPro" id="IPR036412">
    <property type="entry name" value="HAD-like_sf"/>
</dbReference>
<keyword evidence="10" id="KW-1003">Cell membrane</keyword>
<evidence type="ECO:0000256" key="10">
    <source>
        <dbReference type="RuleBase" id="RU362081"/>
    </source>
</evidence>
<evidence type="ECO:0000256" key="6">
    <source>
        <dbReference type="ARBA" id="ARBA00022840"/>
    </source>
</evidence>
<evidence type="ECO:0000256" key="4">
    <source>
        <dbReference type="ARBA" id="ARBA00022723"/>
    </source>
</evidence>
<organism evidence="12 13">
    <name type="scientific">Deinococcus radiophilus</name>
    <dbReference type="NCBI Taxonomy" id="32062"/>
    <lineage>
        <taxon>Bacteria</taxon>
        <taxon>Thermotogati</taxon>
        <taxon>Deinococcota</taxon>
        <taxon>Deinococci</taxon>
        <taxon>Deinococcales</taxon>
        <taxon>Deinococcaceae</taxon>
        <taxon>Deinococcus</taxon>
    </lineage>
</organism>
<dbReference type="NCBIfam" id="TIGR01525">
    <property type="entry name" value="ATPase-IB_hvy"/>
    <property type="match status" value="1"/>
</dbReference>
<keyword evidence="13" id="KW-1185">Reference proteome</keyword>
<dbReference type="Pfam" id="PF00702">
    <property type="entry name" value="Hydrolase"/>
    <property type="match status" value="1"/>
</dbReference>
<dbReference type="SFLD" id="SFLDG00002">
    <property type="entry name" value="C1.7:_P-type_atpase_like"/>
    <property type="match status" value="1"/>
</dbReference>
<accession>A0A431VSC6</accession>
<dbReference type="Gene3D" id="3.30.70.100">
    <property type="match status" value="1"/>
</dbReference>
<dbReference type="InterPro" id="IPR059000">
    <property type="entry name" value="ATPase_P-type_domA"/>
</dbReference>
<dbReference type="Pfam" id="PF00122">
    <property type="entry name" value="E1-E2_ATPase"/>
    <property type="match status" value="1"/>
</dbReference>
<dbReference type="Proteomes" id="UP000277766">
    <property type="component" value="Unassembled WGS sequence"/>
</dbReference>
<gene>
    <name evidence="12" type="primary">cadA</name>
    <name evidence="12" type="ORF">EJ104_08995</name>
</gene>
<keyword evidence="5 10" id="KW-0547">Nucleotide-binding</keyword>
<dbReference type="SUPFAM" id="SSF55008">
    <property type="entry name" value="HMA, heavy metal-associated domain"/>
    <property type="match status" value="1"/>
</dbReference>
<reference evidence="12 13" key="1">
    <citation type="submission" date="2018-12" db="EMBL/GenBank/DDBJ databases">
        <title>Deinococcus radiophilus ATCC 27603 genome sequencing and assembly.</title>
        <authorList>
            <person name="Maclea K.S."/>
            <person name="Maynard C.R."/>
        </authorList>
    </citation>
    <scope>NUCLEOTIDE SEQUENCE [LARGE SCALE GENOMIC DNA]</scope>
    <source>
        <strain evidence="12 13">ATCC 27603</strain>
    </source>
</reference>
<dbReference type="PROSITE" id="PS50846">
    <property type="entry name" value="HMA_2"/>
    <property type="match status" value="1"/>
</dbReference>
<dbReference type="EMBL" id="RXPE01000018">
    <property type="protein sequence ID" value="RTR26120.1"/>
    <property type="molecule type" value="Genomic_DNA"/>
</dbReference>
<evidence type="ECO:0000313" key="13">
    <source>
        <dbReference type="Proteomes" id="UP000277766"/>
    </source>
</evidence>
<keyword evidence="9 10" id="KW-0472">Membrane</keyword>
<dbReference type="GO" id="GO:0016887">
    <property type="term" value="F:ATP hydrolysis activity"/>
    <property type="evidence" value="ECO:0007669"/>
    <property type="project" value="InterPro"/>
</dbReference>
<feature type="domain" description="HMA" evidence="11">
    <location>
        <begin position="9"/>
        <end position="75"/>
    </location>
</feature>
<feature type="transmembrane region" description="Helical" evidence="10">
    <location>
        <begin position="95"/>
        <end position="113"/>
    </location>
</feature>
<evidence type="ECO:0000256" key="3">
    <source>
        <dbReference type="ARBA" id="ARBA00022692"/>
    </source>
</evidence>
<dbReference type="SFLD" id="SFLDS00003">
    <property type="entry name" value="Haloacid_Dehalogenase"/>
    <property type="match status" value="1"/>
</dbReference>
<dbReference type="PROSITE" id="PS00154">
    <property type="entry name" value="ATPASE_E1_E2"/>
    <property type="match status" value="1"/>
</dbReference>
<dbReference type="GO" id="GO:0046872">
    <property type="term" value="F:metal ion binding"/>
    <property type="evidence" value="ECO:0007669"/>
    <property type="project" value="UniProtKB-KW"/>
</dbReference>
<dbReference type="InterPro" id="IPR044492">
    <property type="entry name" value="P_typ_ATPase_HD_dom"/>
</dbReference>
<evidence type="ECO:0000256" key="5">
    <source>
        <dbReference type="ARBA" id="ARBA00022741"/>
    </source>
</evidence>
<dbReference type="OrthoDB" id="73457at2"/>
<dbReference type="PANTHER" id="PTHR48085:SF5">
    <property type="entry name" value="CADMIUM_ZINC-TRANSPORTING ATPASE HMA4-RELATED"/>
    <property type="match status" value="1"/>
</dbReference>
<feature type="transmembrane region" description="Helical" evidence="10">
    <location>
        <begin position="315"/>
        <end position="333"/>
    </location>
</feature>
<evidence type="ECO:0000256" key="9">
    <source>
        <dbReference type="ARBA" id="ARBA00023136"/>
    </source>
</evidence>
<dbReference type="InterPro" id="IPR006121">
    <property type="entry name" value="HMA_dom"/>
</dbReference>
<dbReference type="CDD" id="cd00371">
    <property type="entry name" value="HMA"/>
    <property type="match status" value="1"/>
</dbReference>